<feature type="transmembrane region" description="Helical" evidence="6">
    <location>
        <begin position="20"/>
        <end position="45"/>
    </location>
</feature>
<feature type="transmembrane region" description="Helical" evidence="6">
    <location>
        <begin position="221"/>
        <end position="244"/>
    </location>
</feature>
<evidence type="ECO:0000256" key="1">
    <source>
        <dbReference type="ARBA" id="ARBA00004141"/>
    </source>
</evidence>
<gene>
    <name evidence="7" type="ORF">ACFOZY_05065</name>
</gene>
<accession>A0ABV8X2T4</accession>
<proteinExistence type="inferred from homology"/>
<comment type="caution">
    <text evidence="7">The sequence shown here is derived from an EMBL/GenBank/DDBJ whole genome shotgun (WGS) entry which is preliminary data.</text>
</comment>
<sequence length="323" mass="36721">MKMDFFKPNSRIFRIAKQWVPILLLGLLIWKVMPVALAIFTAYFFHPIMRFFKGVKIPLWIGALLTECLAISCAALLLLFSVSQIISIVPEIQAGLEELNINMNQPENLLPGIIGKLSFFSERIVEVVSGVIQGFSQQLLNFTIFIITFFFALMETGKSRFWFLIYIPKAWKGQVKKAIEEAGWLFWTFLSVEFRLFMITFALLSLGFFALGFTLPVGKAFLISLADALPFLGIGLFLIPLAIYFAIIGKFFLTAALLILFAFIQLTRQMTESYFWASTFHIRSVHSFMISACSLYLFGILGILISPFLILAALKIKDHRLFT</sequence>
<feature type="transmembrane region" description="Helical" evidence="6">
    <location>
        <begin position="196"/>
        <end position="215"/>
    </location>
</feature>
<evidence type="ECO:0000256" key="4">
    <source>
        <dbReference type="ARBA" id="ARBA00022989"/>
    </source>
</evidence>
<dbReference type="EMBL" id="JBHSEC010000005">
    <property type="protein sequence ID" value="MFC4409806.1"/>
    <property type="molecule type" value="Genomic_DNA"/>
</dbReference>
<evidence type="ECO:0000313" key="8">
    <source>
        <dbReference type="Proteomes" id="UP001595817"/>
    </source>
</evidence>
<dbReference type="InterPro" id="IPR002549">
    <property type="entry name" value="AI-2E-like"/>
</dbReference>
<evidence type="ECO:0000256" key="5">
    <source>
        <dbReference type="ARBA" id="ARBA00023136"/>
    </source>
</evidence>
<keyword evidence="5 6" id="KW-0472">Membrane</keyword>
<evidence type="ECO:0000256" key="2">
    <source>
        <dbReference type="ARBA" id="ARBA00009773"/>
    </source>
</evidence>
<keyword evidence="3 6" id="KW-0812">Transmembrane</keyword>
<comment type="similarity">
    <text evidence="2">Belongs to the autoinducer-2 exporter (AI-2E) (TC 2.A.86) family.</text>
</comment>
<keyword evidence="8" id="KW-1185">Reference proteome</keyword>
<dbReference type="Pfam" id="PF01594">
    <property type="entry name" value="AI-2E_transport"/>
    <property type="match status" value="1"/>
</dbReference>
<dbReference type="RefSeq" id="WP_378152956.1">
    <property type="nucleotide sequence ID" value="NZ_JBHSEC010000005.1"/>
</dbReference>
<organism evidence="7 8">
    <name type="scientific">Chungangia koreensis</name>
    <dbReference type="NCBI Taxonomy" id="752657"/>
    <lineage>
        <taxon>Bacteria</taxon>
        <taxon>Bacillati</taxon>
        <taxon>Bacillota</taxon>
        <taxon>Bacilli</taxon>
        <taxon>Lactobacillales</taxon>
        <taxon>Chungangia</taxon>
    </lineage>
</organism>
<comment type="subcellular location">
    <subcellularLocation>
        <location evidence="1">Membrane</location>
        <topology evidence="1">Multi-pass membrane protein</topology>
    </subcellularLocation>
</comment>
<keyword evidence="4 6" id="KW-1133">Transmembrane helix</keyword>
<reference evidence="8" key="1">
    <citation type="journal article" date="2019" name="Int. J. Syst. Evol. Microbiol.">
        <title>The Global Catalogue of Microorganisms (GCM) 10K type strain sequencing project: providing services to taxonomists for standard genome sequencing and annotation.</title>
        <authorList>
            <consortium name="The Broad Institute Genomics Platform"/>
            <consortium name="The Broad Institute Genome Sequencing Center for Infectious Disease"/>
            <person name="Wu L."/>
            <person name="Ma J."/>
        </authorList>
    </citation>
    <scope>NUCLEOTIDE SEQUENCE [LARGE SCALE GENOMIC DNA]</scope>
    <source>
        <strain evidence="8">CCUG 59778</strain>
    </source>
</reference>
<feature type="transmembrane region" description="Helical" evidence="6">
    <location>
        <begin position="57"/>
        <end position="80"/>
    </location>
</feature>
<feature type="transmembrane region" description="Helical" evidence="6">
    <location>
        <begin position="135"/>
        <end position="154"/>
    </location>
</feature>
<evidence type="ECO:0000256" key="6">
    <source>
        <dbReference type="SAM" id="Phobius"/>
    </source>
</evidence>
<feature type="transmembrane region" description="Helical" evidence="6">
    <location>
        <begin position="251"/>
        <end position="268"/>
    </location>
</feature>
<feature type="transmembrane region" description="Helical" evidence="6">
    <location>
        <begin position="288"/>
        <end position="314"/>
    </location>
</feature>
<protein>
    <submittedName>
        <fullName evidence="7">AI-2E family transporter</fullName>
    </submittedName>
</protein>
<evidence type="ECO:0000313" key="7">
    <source>
        <dbReference type="EMBL" id="MFC4409806.1"/>
    </source>
</evidence>
<evidence type="ECO:0000256" key="3">
    <source>
        <dbReference type="ARBA" id="ARBA00022692"/>
    </source>
</evidence>
<dbReference type="Proteomes" id="UP001595817">
    <property type="component" value="Unassembled WGS sequence"/>
</dbReference>
<name>A0ABV8X2T4_9LACT</name>